<reference evidence="7 8" key="1">
    <citation type="submission" date="2024-06" db="EMBL/GenBank/DDBJ databases">
        <title>Draft genome sequence of Geodermatophilus badlandi, a novel member of the Geodermatophilaceae isolated from badland sedimentary rocks in the Red desert, Wyoming, USA.</title>
        <authorList>
            <person name="Ben Tekaya S."/>
            <person name="Nouioui I."/>
            <person name="Flores G.M."/>
            <person name="Shaal M.N."/>
            <person name="Bredoire F."/>
            <person name="Basile F."/>
            <person name="Van Diepen L."/>
            <person name="Ward N.L."/>
        </authorList>
    </citation>
    <scope>NUCLEOTIDE SEQUENCE [LARGE SCALE GENOMIC DNA]</scope>
    <source>
        <strain evidence="7 8">WL48A</strain>
    </source>
</reference>
<dbReference type="Pfam" id="PF13408">
    <property type="entry name" value="Zn_ribbon_recom"/>
    <property type="match status" value="1"/>
</dbReference>
<dbReference type="PANTHER" id="PTHR30461:SF23">
    <property type="entry name" value="DNA RECOMBINASE-RELATED"/>
    <property type="match status" value="1"/>
</dbReference>
<comment type="caution">
    <text evidence="7">The sequence shown here is derived from an EMBL/GenBank/DDBJ whole genome shotgun (WGS) entry which is preliminary data.</text>
</comment>
<dbReference type="InterPro" id="IPR011109">
    <property type="entry name" value="DNA_bind_recombinase_dom"/>
</dbReference>
<dbReference type="RefSeq" id="WP_369204797.1">
    <property type="nucleotide sequence ID" value="NZ_JBFNXQ010000016.1"/>
</dbReference>
<keyword evidence="2" id="KW-0238">DNA-binding</keyword>
<evidence type="ECO:0000256" key="1">
    <source>
        <dbReference type="ARBA" id="ARBA00022908"/>
    </source>
</evidence>
<sequence>MTGLRLVTPSSETAATAVLYLRVSTKEQAQRGGEAEGFSIPAQREACLKKAESLGAQVVGEFIDAGESARSADRPELQRLLQYVSTEAVSYVIVHKVDRLARNRYDDVTITAQLQAAGARLVSVTENIDQTPSGLLLHGIMSSIAEFYSRNLANEVIKGTQQKVSAGGTPHVAPIGYRNVREEVAGREARTVVLDDDRAPLVRWAFQAYASGDYTLSRLADELRARGLTHRASANRAARPVTFNKLHQILRNRYYLGLVTWRGVEYEGKHPALVDAATFETVQRVLSAHRVSGERSHKHKHYLSGSLFCARCGARLLFGISTSRRGERYEYFFCAGRHSGRSSCDLPYLPLEQVEDAIAAQWEQEVFPTELVTALRQQLTADLRAYNASTEDEQRRLTERAASIRRERYKWAEKAMEGVVPADIARERQGLLAEQLLAAESALSRLSLDQDNHETTLNAVLDLVLSCGRRSA</sequence>
<evidence type="ECO:0000313" key="8">
    <source>
        <dbReference type="Proteomes" id="UP001560045"/>
    </source>
</evidence>
<evidence type="ECO:0000256" key="2">
    <source>
        <dbReference type="ARBA" id="ARBA00023125"/>
    </source>
</evidence>
<evidence type="ECO:0000256" key="3">
    <source>
        <dbReference type="ARBA" id="ARBA00023172"/>
    </source>
</evidence>
<dbReference type="PROSITE" id="PS51736">
    <property type="entry name" value="RECOMBINASES_3"/>
    <property type="match status" value="1"/>
</dbReference>
<dbReference type="InterPro" id="IPR050639">
    <property type="entry name" value="SSR_resolvase"/>
</dbReference>
<dbReference type="Pfam" id="PF00239">
    <property type="entry name" value="Resolvase"/>
    <property type="match status" value="1"/>
</dbReference>
<dbReference type="Gene3D" id="3.90.1750.20">
    <property type="entry name" value="Putative Large Serine Recombinase, Chain B, Domain 2"/>
    <property type="match status" value="1"/>
</dbReference>
<proteinExistence type="predicted"/>
<feature type="active site" description="O-(5'-phospho-DNA)-serine intermediate" evidence="4">
    <location>
        <position position="24"/>
    </location>
</feature>
<dbReference type="PROSITE" id="PS00397">
    <property type="entry name" value="RECOMBINASES_1"/>
    <property type="match status" value="1"/>
</dbReference>
<evidence type="ECO:0000256" key="4">
    <source>
        <dbReference type="PROSITE-ProRule" id="PRU10137"/>
    </source>
</evidence>
<dbReference type="CDD" id="cd00338">
    <property type="entry name" value="Ser_Recombinase"/>
    <property type="match status" value="1"/>
</dbReference>
<protein>
    <submittedName>
        <fullName evidence="7">Recombinase family protein</fullName>
    </submittedName>
</protein>
<dbReference type="PROSITE" id="PS51737">
    <property type="entry name" value="RECOMBINASE_DNA_BIND"/>
    <property type="match status" value="1"/>
</dbReference>
<dbReference type="InterPro" id="IPR006118">
    <property type="entry name" value="Recombinase_CS"/>
</dbReference>
<dbReference type="SUPFAM" id="SSF53041">
    <property type="entry name" value="Resolvase-like"/>
    <property type="match status" value="1"/>
</dbReference>
<feature type="domain" description="Resolvase/invertase-type recombinase catalytic" evidence="5">
    <location>
        <begin position="16"/>
        <end position="168"/>
    </location>
</feature>
<dbReference type="InterPro" id="IPR038109">
    <property type="entry name" value="DNA_bind_recomb_sf"/>
</dbReference>
<dbReference type="InterPro" id="IPR025827">
    <property type="entry name" value="Zn_ribbon_recom_dom"/>
</dbReference>
<name>A0ABV3XCA3_9ACTN</name>
<dbReference type="Proteomes" id="UP001560045">
    <property type="component" value="Unassembled WGS sequence"/>
</dbReference>
<dbReference type="Gene3D" id="3.40.50.1390">
    <property type="entry name" value="Resolvase, N-terminal catalytic domain"/>
    <property type="match status" value="1"/>
</dbReference>
<feature type="domain" description="Recombinase" evidence="6">
    <location>
        <begin position="174"/>
        <end position="292"/>
    </location>
</feature>
<organism evidence="7 8">
    <name type="scientific">Geodermatophilus maliterrae</name>
    <dbReference type="NCBI Taxonomy" id="3162531"/>
    <lineage>
        <taxon>Bacteria</taxon>
        <taxon>Bacillati</taxon>
        <taxon>Actinomycetota</taxon>
        <taxon>Actinomycetes</taxon>
        <taxon>Geodermatophilales</taxon>
        <taxon>Geodermatophilaceae</taxon>
        <taxon>Geodermatophilus</taxon>
    </lineage>
</organism>
<dbReference type="SMART" id="SM00857">
    <property type="entry name" value="Resolvase"/>
    <property type="match status" value="1"/>
</dbReference>
<gene>
    <name evidence="7" type="ORF">ABQ292_07385</name>
</gene>
<dbReference type="InterPro" id="IPR006119">
    <property type="entry name" value="Resolv_N"/>
</dbReference>
<keyword evidence="1" id="KW-0229">DNA integration</keyword>
<accession>A0ABV3XCA3</accession>
<dbReference type="EMBL" id="JBFNXQ010000016">
    <property type="protein sequence ID" value="MEX5718192.1"/>
    <property type="molecule type" value="Genomic_DNA"/>
</dbReference>
<dbReference type="InterPro" id="IPR036162">
    <property type="entry name" value="Resolvase-like_N_sf"/>
</dbReference>
<keyword evidence="3" id="KW-0233">DNA recombination</keyword>
<evidence type="ECO:0000259" key="5">
    <source>
        <dbReference type="PROSITE" id="PS51736"/>
    </source>
</evidence>
<keyword evidence="8" id="KW-1185">Reference proteome</keyword>
<evidence type="ECO:0000313" key="7">
    <source>
        <dbReference type="EMBL" id="MEX5718192.1"/>
    </source>
</evidence>
<evidence type="ECO:0000259" key="6">
    <source>
        <dbReference type="PROSITE" id="PS51737"/>
    </source>
</evidence>
<dbReference type="PANTHER" id="PTHR30461">
    <property type="entry name" value="DNA-INVERTASE FROM LAMBDOID PROPHAGE"/>
    <property type="match status" value="1"/>
</dbReference>
<dbReference type="Pfam" id="PF07508">
    <property type="entry name" value="Recombinase"/>
    <property type="match status" value="1"/>
</dbReference>